<dbReference type="EMBL" id="JBDFQZ010000001">
    <property type="protein sequence ID" value="KAK9756229.1"/>
    <property type="molecule type" value="Genomic_DNA"/>
</dbReference>
<evidence type="ECO:0000313" key="1">
    <source>
        <dbReference type="EMBL" id="KAK9756229.1"/>
    </source>
</evidence>
<sequence length="107" mass="11948">MSKLQQDIAKLQLDAMAEHYEAELQIKEFPRPTECSVEVTHMATLGSISEWTCVAITSSGEFFPPGRIPAPGEHKFYLFVEGHSEHLVKTVKDKLTSVLFAGRITTL</sequence>
<gene>
    <name evidence="1" type="ORF">RND81_01G082700</name>
</gene>
<protein>
    <submittedName>
        <fullName evidence="1">Uncharacterized protein</fullName>
    </submittedName>
</protein>
<dbReference type="Proteomes" id="UP001443914">
    <property type="component" value="Unassembled WGS sequence"/>
</dbReference>
<dbReference type="AlphaFoldDB" id="A0AAW1NCZ8"/>
<reference evidence="1" key="1">
    <citation type="submission" date="2024-03" db="EMBL/GenBank/DDBJ databases">
        <title>WGS assembly of Saponaria officinalis var. Norfolk2.</title>
        <authorList>
            <person name="Jenkins J."/>
            <person name="Shu S."/>
            <person name="Grimwood J."/>
            <person name="Barry K."/>
            <person name="Goodstein D."/>
            <person name="Schmutz J."/>
            <person name="Leebens-Mack J."/>
            <person name="Osbourn A."/>
        </authorList>
    </citation>
    <scope>NUCLEOTIDE SEQUENCE [LARGE SCALE GENOMIC DNA]</scope>
    <source>
        <strain evidence="1">JIC</strain>
    </source>
</reference>
<keyword evidence="2" id="KW-1185">Reference proteome</keyword>
<accession>A0AAW1NCZ8</accession>
<proteinExistence type="predicted"/>
<comment type="caution">
    <text evidence="1">The sequence shown here is derived from an EMBL/GenBank/DDBJ whole genome shotgun (WGS) entry which is preliminary data.</text>
</comment>
<evidence type="ECO:0000313" key="2">
    <source>
        <dbReference type="Proteomes" id="UP001443914"/>
    </source>
</evidence>
<name>A0AAW1NCZ8_SAPOF</name>
<organism evidence="1 2">
    <name type="scientific">Saponaria officinalis</name>
    <name type="common">Common soapwort</name>
    <name type="synonym">Lychnis saponaria</name>
    <dbReference type="NCBI Taxonomy" id="3572"/>
    <lineage>
        <taxon>Eukaryota</taxon>
        <taxon>Viridiplantae</taxon>
        <taxon>Streptophyta</taxon>
        <taxon>Embryophyta</taxon>
        <taxon>Tracheophyta</taxon>
        <taxon>Spermatophyta</taxon>
        <taxon>Magnoliopsida</taxon>
        <taxon>eudicotyledons</taxon>
        <taxon>Gunneridae</taxon>
        <taxon>Pentapetalae</taxon>
        <taxon>Caryophyllales</taxon>
        <taxon>Caryophyllaceae</taxon>
        <taxon>Caryophylleae</taxon>
        <taxon>Saponaria</taxon>
    </lineage>
</organism>